<feature type="region of interest" description="Disordered" evidence="7">
    <location>
        <begin position="328"/>
        <end position="371"/>
    </location>
</feature>
<dbReference type="InterPro" id="IPR036955">
    <property type="entry name" value="AP2/ERF_dom_sf"/>
</dbReference>
<reference evidence="9" key="1">
    <citation type="submission" date="2018-02" db="EMBL/GenBank/DDBJ databases">
        <authorList>
            <person name="Cohen D.B."/>
            <person name="Kent A.D."/>
        </authorList>
    </citation>
    <scope>NUCLEOTIDE SEQUENCE</scope>
</reference>
<dbReference type="AlphaFoldDB" id="A0A2N9IW60"/>
<keyword evidence="2" id="KW-0677">Repeat</keyword>
<dbReference type="FunFam" id="3.30.730.10:FF:000003">
    <property type="entry name" value="AP2-like ethylene-responsive transcription factor ANT"/>
    <property type="match status" value="1"/>
</dbReference>
<keyword evidence="6" id="KW-0539">Nucleus</keyword>
<name>A0A2N9IW60_FAGSY</name>
<evidence type="ECO:0000256" key="5">
    <source>
        <dbReference type="ARBA" id="ARBA00023163"/>
    </source>
</evidence>
<dbReference type="FunFam" id="3.30.730.10:FF:000002">
    <property type="entry name" value="AP2-like ethylene-responsive transcription factor"/>
    <property type="match status" value="1"/>
</dbReference>
<gene>
    <name evidence="9" type="ORF">FSB_LOCUS56265</name>
</gene>
<dbReference type="Pfam" id="PF00847">
    <property type="entry name" value="AP2"/>
    <property type="match status" value="2"/>
</dbReference>
<proteinExistence type="predicted"/>
<dbReference type="PANTHER" id="PTHR32467">
    <property type="entry name" value="AP2-LIKE ETHYLENE-RESPONSIVE TRANSCRIPTION FACTOR"/>
    <property type="match status" value="1"/>
</dbReference>
<keyword evidence="4" id="KW-0238">DNA-binding</keyword>
<dbReference type="PANTHER" id="PTHR32467:SF99">
    <property type="entry name" value="AP2-LIKE ETHYLENE-RESPONSIVE TRANSCRIPTION FACTOR AIL5"/>
    <property type="match status" value="1"/>
</dbReference>
<sequence length="490" mass="53404">MDSSPQNWLGFSLSNHSHSNLPSDSSPLSLFHAFTSPSQGSVVDAVAPEKDATDLSIFTGGPKLEDFLGCSTATPGAAPPLSHFSNESPATVTTTVSSQLPDHHPDVYDSELKTIAASFLRGFSTEQQTQPQNQHVTPADPPPKKAVDTFGQRTSIYRGVTRHRWTGRYEAHLWDNSCRREGQSRKGRQGGYDKEEKAARAYDLAALKYWGPTTTTNFPVCNYEKELEEMKNMTRQEFVASLRRKSSGFSRGASIYRGVTRHHQHGRWQARIGRVAGNKDLYLGTFSTQEEAAEAYDIAAIKFRGLNAVTNFDMSRYDVKSIANSNLPIGGMSGKSKNSSDSAASDSKSIDGSDRRSDDRDHSSASSITFASQPTSSSLSFAIPIKQDPSDYWSFLGYQNSSFSNNAKNPNVEPHLIQSSTNVSAFHSNTSPFNMDYSVTSSNSGNESSNGFFNGGYIQQQNNATSIPYATPIALSGAAELTSVLTEVLC</sequence>
<evidence type="ECO:0000256" key="6">
    <source>
        <dbReference type="ARBA" id="ARBA00023242"/>
    </source>
</evidence>
<organism evidence="9">
    <name type="scientific">Fagus sylvatica</name>
    <name type="common">Beechnut</name>
    <dbReference type="NCBI Taxonomy" id="28930"/>
    <lineage>
        <taxon>Eukaryota</taxon>
        <taxon>Viridiplantae</taxon>
        <taxon>Streptophyta</taxon>
        <taxon>Embryophyta</taxon>
        <taxon>Tracheophyta</taxon>
        <taxon>Spermatophyta</taxon>
        <taxon>Magnoliopsida</taxon>
        <taxon>eudicotyledons</taxon>
        <taxon>Gunneridae</taxon>
        <taxon>Pentapetalae</taxon>
        <taxon>rosids</taxon>
        <taxon>fabids</taxon>
        <taxon>Fagales</taxon>
        <taxon>Fagaceae</taxon>
        <taxon>Fagus</taxon>
    </lineage>
</organism>
<dbReference type="PRINTS" id="PR00367">
    <property type="entry name" value="ETHRSPELEMNT"/>
</dbReference>
<evidence type="ECO:0000256" key="1">
    <source>
        <dbReference type="ARBA" id="ARBA00004123"/>
    </source>
</evidence>
<dbReference type="SMART" id="SM00380">
    <property type="entry name" value="AP2"/>
    <property type="match status" value="2"/>
</dbReference>
<evidence type="ECO:0000256" key="2">
    <source>
        <dbReference type="ARBA" id="ARBA00022737"/>
    </source>
</evidence>
<dbReference type="InterPro" id="IPR016177">
    <property type="entry name" value="DNA-bd_dom_sf"/>
</dbReference>
<dbReference type="EMBL" id="OIVN01006229">
    <property type="protein sequence ID" value="SPD28383.1"/>
    <property type="molecule type" value="Genomic_DNA"/>
</dbReference>
<dbReference type="PROSITE" id="PS51032">
    <property type="entry name" value="AP2_ERF"/>
    <property type="match status" value="2"/>
</dbReference>
<accession>A0A2N9IW60</accession>
<feature type="compositionally biased region" description="Polar residues" evidence="7">
    <location>
        <begin position="125"/>
        <end position="136"/>
    </location>
</feature>
<feature type="region of interest" description="Disordered" evidence="7">
    <location>
        <begin position="1"/>
        <end position="25"/>
    </location>
</feature>
<keyword evidence="3" id="KW-0805">Transcription regulation</keyword>
<feature type="compositionally biased region" description="Low complexity" evidence="7">
    <location>
        <begin position="334"/>
        <end position="347"/>
    </location>
</feature>
<evidence type="ECO:0000313" key="9">
    <source>
        <dbReference type="EMBL" id="SPD28383.1"/>
    </source>
</evidence>
<dbReference type="CDD" id="cd00018">
    <property type="entry name" value="AP2"/>
    <property type="match status" value="2"/>
</dbReference>
<dbReference type="SUPFAM" id="SSF54171">
    <property type="entry name" value="DNA-binding domain"/>
    <property type="match status" value="2"/>
</dbReference>
<feature type="compositionally biased region" description="Low complexity" evidence="7">
    <location>
        <begin position="12"/>
        <end position="25"/>
    </location>
</feature>
<evidence type="ECO:0000256" key="7">
    <source>
        <dbReference type="SAM" id="MobiDB-lite"/>
    </source>
</evidence>
<dbReference type="InterPro" id="IPR001471">
    <property type="entry name" value="AP2/ERF_dom"/>
</dbReference>
<evidence type="ECO:0000256" key="3">
    <source>
        <dbReference type="ARBA" id="ARBA00023015"/>
    </source>
</evidence>
<feature type="compositionally biased region" description="Basic and acidic residues" evidence="7">
    <location>
        <begin position="348"/>
        <end position="363"/>
    </location>
</feature>
<feature type="domain" description="AP2/ERF" evidence="8">
    <location>
        <begin position="156"/>
        <end position="219"/>
    </location>
</feature>
<evidence type="ECO:0000256" key="4">
    <source>
        <dbReference type="ARBA" id="ARBA00023125"/>
    </source>
</evidence>
<protein>
    <recommendedName>
        <fullName evidence="8">AP2/ERF domain-containing protein</fullName>
    </recommendedName>
</protein>
<feature type="region of interest" description="Disordered" evidence="7">
    <location>
        <begin position="125"/>
        <end position="146"/>
    </location>
</feature>
<dbReference type="GO" id="GO:0005634">
    <property type="term" value="C:nucleus"/>
    <property type="evidence" value="ECO:0007669"/>
    <property type="project" value="UniProtKB-SubCell"/>
</dbReference>
<dbReference type="GO" id="GO:0003700">
    <property type="term" value="F:DNA-binding transcription factor activity"/>
    <property type="evidence" value="ECO:0007669"/>
    <property type="project" value="InterPro"/>
</dbReference>
<comment type="subcellular location">
    <subcellularLocation>
        <location evidence="1">Nucleus</location>
    </subcellularLocation>
</comment>
<dbReference type="GO" id="GO:0003677">
    <property type="term" value="F:DNA binding"/>
    <property type="evidence" value="ECO:0007669"/>
    <property type="project" value="UniProtKB-KW"/>
</dbReference>
<keyword evidence="5" id="KW-0804">Transcription</keyword>
<dbReference type="Gene3D" id="3.30.730.10">
    <property type="entry name" value="AP2/ERF domain"/>
    <property type="match status" value="2"/>
</dbReference>
<feature type="domain" description="AP2/ERF" evidence="8">
    <location>
        <begin position="255"/>
        <end position="313"/>
    </location>
</feature>
<evidence type="ECO:0000259" key="8">
    <source>
        <dbReference type="PROSITE" id="PS51032"/>
    </source>
</evidence>